<dbReference type="AlphaFoldDB" id="B7KBX2"/>
<dbReference type="PANTHER" id="PTHR10605">
    <property type="entry name" value="HEPARAN SULFATE SULFOTRANSFERASE"/>
    <property type="match status" value="1"/>
</dbReference>
<name>B7KBX2_GLOC7</name>
<sequence length="309" mass="36281">MTMLTRTSKKIVMPNFLIIGAAKAGTTALHYYLNQHPQIYTSPVKETKFFVFDGQTVDYQGPGDQQANREVITNIEAYREQFSGVSEEIAIGEASPLYLYHPRASERIHYYLPDVKLIAILRNPVDRAYSSFLHLIRDGREPLTNFAQALKEEESRINNNWALLWHYKNAGFYYPQLKRYFDRFSQSQIKIYLYEDLHNSPLKVLQDLFQFLEVDETFIPDMSTKYNVSRIPKNRVLHRFLTESHPVKSIFKPVMPETFRKTIVSNITNQNLGKPKLSPKIRSELLEIYREDLSKLENLIERDLTHWLN</sequence>
<dbReference type="SUPFAM" id="SSF52540">
    <property type="entry name" value="P-loop containing nucleoside triphosphate hydrolases"/>
    <property type="match status" value="1"/>
</dbReference>
<dbReference type="InterPro" id="IPR027417">
    <property type="entry name" value="P-loop_NTPase"/>
</dbReference>
<organism evidence="3 4">
    <name type="scientific">Gloeothece citriformis (strain PCC 7424)</name>
    <name type="common">Cyanothece sp. (strain PCC 7424)</name>
    <dbReference type="NCBI Taxonomy" id="65393"/>
    <lineage>
        <taxon>Bacteria</taxon>
        <taxon>Bacillati</taxon>
        <taxon>Cyanobacteriota</taxon>
        <taxon>Cyanophyceae</taxon>
        <taxon>Oscillatoriophycideae</taxon>
        <taxon>Chroococcales</taxon>
        <taxon>Aphanothecaceae</taxon>
        <taxon>Gloeothece</taxon>
        <taxon>Gloeothece citriformis</taxon>
    </lineage>
</organism>
<keyword evidence="4" id="KW-1185">Reference proteome</keyword>
<proteinExistence type="predicted"/>
<gene>
    <name evidence="3" type="ordered locus">PCC7424_0327</name>
</gene>
<dbReference type="EMBL" id="CP001291">
    <property type="protein sequence ID" value="ACK68795.1"/>
    <property type="molecule type" value="Genomic_DNA"/>
</dbReference>
<evidence type="ECO:0000313" key="4">
    <source>
        <dbReference type="Proteomes" id="UP000002384"/>
    </source>
</evidence>
<dbReference type="GO" id="GO:0008146">
    <property type="term" value="F:sulfotransferase activity"/>
    <property type="evidence" value="ECO:0007669"/>
    <property type="project" value="InterPro"/>
</dbReference>
<keyword evidence="1 3" id="KW-0808">Transferase</keyword>
<protein>
    <submittedName>
        <fullName evidence="3">Sulfotransferase</fullName>
    </submittedName>
</protein>
<dbReference type="Pfam" id="PF13469">
    <property type="entry name" value="Sulfotransfer_3"/>
    <property type="match status" value="1"/>
</dbReference>
<dbReference type="PANTHER" id="PTHR10605:SF56">
    <property type="entry name" value="BIFUNCTIONAL HEPARAN SULFATE N-DEACETYLASE_N-SULFOTRANSFERASE"/>
    <property type="match status" value="1"/>
</dbReference>
<dbReference type="Proteomes" id="UP000002384">
    <property type="component" value="Chromosome"/>
</dbReference>
<dbReference type="Gene3D" id="3.40.50.300">
    <property type="entry name" value="P-loop containing nucleotide triphosphate hydrolases"/>
    <property type="match status" value="1"/>
</dbReference>
<dbReference type="RefSeq" id="WP_012597745.1">
    <property type="nucleotide sequence ID" value="NC_011729.1"/>
</dbReference>
<feature type="chain" id="PRO_5002858849" evidence="2">
    <location>
        <begin position="25"/>
        <end position="309"/>
    </location>
</feature>
<dbReference type="KEGG" id="cyc:PCC7424_0327"/>
<dbReference type="eggNOG" id="COG4424">
    <property type="taxonomic scope" value="Bacteria"/>
</dbReference>
<evidence type="ECO:0000313" key="3">
    <source>
        <dbReference type="EMBL" id="ACK68795.1"/>
    </source>
</evidence>
<feature type="signal peptide" evidence="2">
    <location>
        <begin position="1"/>
        <end position="24"/>
    </location>
</feature>
<reference evidence="4" key="1">
    <citation type="journal article" date="2011" name="MBio">
        <title>Novel metabolic attributes of the genus Cyanothece, comprising a group of unicellular nitrogen-fixing Cyanobacteria.</title>
        <authorList>
            <person name="Bandyopadhyay A."/>
            <person name="Elvitigala T."/>
            <person name="Welsh E."/>
            <person name="Stockel J."/>
            <person name="Liberton M."/>
            <person name="Min H."/>
            <person name="Sherman L.A."/>
            <person name="Pakrasi H.B."/>
        </authorList>
    </citation>
    <scope>NUCLEOTIDE SEQUENCE [LARGE SCALE GENOMIC DNA]</scope>
    <source>
        <strain evidence="4">PCC 7424</strain>
    </source>
</reference>
<evidence type="ECO:0000256" key="1">
    <source>
        <dbReference type="ARBA" id="ARBA00022679"/>
    </source>
</evidence>
<dbReference type="InterPro" id="IPR037359">
    <property type="entry name" value="NST/OST"/>
</dbReference>
<dbReference type="HOGENOM" id="CLU_017703_1_1_3"/>
<accession>B7KBX2</accession>
<keyword evidence="2" id="KW-0732">Signal</keyword>
<dbReference type="STRING" id="65393.PCC7424_0327"/>
<evidence type="ECO:0000256" key="2">
    <source>
        <dbReference type="SAM" id="SignalP"/>
    </source>
</evidence>